<dbReference type="Gene3D" id="1.10.287.110">
    <property type="entry name" value="DnaJ domain"/>
    <property type="match status" value="1"/>
</dbReference>
<dbReference type="PANTHER" id="PTHR44743">
    <property type="entry name" value="PUTATIVE, EXPRESSED-RELATED"/>
    <property type="match status" value="1"/>
</dbReference>
<evidence type="ECO:0000313" key="3">
    <source>
        <dbReference type="Proteomes" id="UP000825729"/>
    </source>
</evidence>
<dbReference type="InterPro" id="IPR001623">
    <property type="entry name" value="DnaJ_domain"/>
</dbReference>
<dbReference type="AlphaFoldDB" id="A0AAV7EP05"/>
<accession>A0AAV7EP05</accession>
<protein>
    <recommendedName>
        <fullName evidence="1">J domain-containing protein</fullName>
    </recommendedName>
</protein>
<dbReference type="InterPro" id="IPR036869">
    <property type="entry name" value="J_dom_sf"/>
</dbReference>
<dbReference type="PROSITE" id="PS50076">
    <property type="entry name" value="DNAJ_2"/>
    <property type="match status" value="1"/>
</dbReference>
<dbReference type="PRINTS" id="PR00625">
    <property type="entry name" value="JDOMAIN"/>
</dbReference>
<organism evidence="2 3">
    <name type="scientific">Aristolochia fimbriata</name>
    <name type="common">White veined hardy Dutchman's pipe vine</name>
    <dbReference type="NCBI Taxonomy" id="158543"/>
    <lineage>
        <taxon>Eukaryota</taxon>
        <taxon>Viridiplantae</taxon>
        <taxon>Streptophyta</taxon>
        <taxon>Embryophyta</taxon>
        <taxon>Tracheophyta</taxon>
        <taxon>Spermatophyta</taxon>
        <taxon>Magnoliopsida</taxon>
        <taxon>Magnoliidae</taxon>
        <taxon>Piperales</taxon>
        <taxon>Aristolochiaceae</taxon>
        <taxon>Aristolochia</taxon>
    </lineage>
</organism>
<sequence>MGLLQERGSYYGVLGVNRDSSIREIRSAYRRLAMIWHPDRWCRTPSQSEEAKRRFQQIQEAYEVLSDQRRRTLYDAGLYFPDEEEDEGFSEFLQEMLSLMADVGSEGRGCTVGELQRAFQDLVQEFEFSQPPNMEEFRTVKRPRCDGGPTDAIDSGVYHASNLWKHGFCK</sequence>
<dbReference type="SMART" id="SM00271">
    <property type="entry name" value="DnaJ"/>
    <property type="match status" value="1"/>
</dbReference>
<dbReference type="SUPFAM" id="SSF46565">
    <property type="entry name" value="Chaperone J-domain"/>
    <property type="match status" value="1"/>
</dbReference>
<dbReference type="PANTHER" id="PTHR44743:SF10">
    <property type="entry name" value="J DOMAIN-CONTAINING PROTEIN"/>
    <property type="match status" value="1"/>
</dbReference>
<dbReference type="CDD" id="cd06257">
    <property type="entry name" value="DnaJ"/>
    <property type="match status" value="1"/>
</dbReference>
<keyword evidence="3" id="KW-1185">Reference proteome</keyword>
<evidence type="ECO:0000313" key="2">
    <source>
        <dbReference type="EMBL" id="KAG9448983.1"/>
    </source>
</evidence>
<reference evidence="2 3" key="1">
    <citation type="submission" date="2021-07" db="EMBL/GenBank/DDBJ databases">
        <title>The Aristolochia fimbriata genome: insights into angiosperm evolution, floral development and chemical biosynthesis.</title>
        <authorList>
            <person name="Jiao Y."/>
        </authorList>
    </citation>
    <scope>NUCLEOTIDE SEQUENCE [LARGE SCALE GENOMIC DNA]</scope>
    <source>
        <strain evidence="2">IBCAS-2021</strain>
        <tissue evidence="2">Leaf</tissue>
    </source>
</reference>
<evidence type="ECO:0000259" key="1">
    <source>
        <dbReference type="PROSITE" id="PS50076"/>
    </source>
</evidence>
<feature type="domain" description="J" evidence="1">
    <location>
        <begin position="9"/>
        <end position="78"/>
    </location>
</feature>
<comment type="caution">
    <text evidence="2">The sequence shown here is derived from an EMBL/GenBank/DDBJ whole genome shotgun (WGS) entry which is preliminary data.</text>
</comment>
<dbReference type="PROSITE" id="PS00636">
    <property type="entry name" value="DNAJ_1"/>
    <property type="match status" value="1"/>
</dbReference>
<name>A0AAV7EP05_ARIFI</name>
<dbReference type="InterPro" id="IPR018253">
    <property type="entry name" value="DnaJ_domain_CS"/>
</dbReference>
<gene>
    <name evidence="2" type="ORF">H6P81_008948</name>
</gene>
<dbReference type="Pfam" id="PF00226">
    <property type="entry name" value="DnaJ"/>
    <property type="match status" value="1"/>
</dbReference>
<dbReference type="Proteomes" id="UP000825729">
    <property type="component" value="Unassembled WGS sequence"/>
</dbReference>
<proteinExistence type="predicted"/>
<dbReference type="EMBL" id="JAINDJ010000004">
    <property type="protein sequence ID" value="KAG9448983.1"/>
    <property type="molecule type" value="Genomic_DNA"/>
</dbReference>